<dbReference type="OrthoDB" id="3687641at2759"/>
<reference evidence="3" key="1">
    <citation type="journal article" date="2020" name="Stud. Mycol.">
        <title>101 Dothideomycetes genomes: a test case for predicting lifestyles and emergence of pathogens.</title>
        <authorList>
            <person name="Haridas S."/>
            <person name="Albert R."/>
            <person name="Binder M."/>
            <person name="Bloem J."/>
            <person name="Labutti K."/>
            <person name="Salamov A."/>
            <person name="Andreopoulos B."/>
            <person name="Baker S."/>
            <person name="Barry K."/>
            <person name="Bills G."/>
            <person name="Bluhm B."/>
            <person name="Cannon C."/>
            <person name="Castanera R."/>
            <person name="Culley D."/>
            <person name="Daum C."/>
            <person name="Ezra D."/>
            <person name="Gonzalez J."/>
            <person name="Henrissat B."/>
            <person name="Kuo A."/>
            <person name="Liang C."/>
            <person name="Lipzen A."/>
            <person name="Lutzoni F."/>
            <person name="Magnuson J."/>
            <person name="Mondo S."/>
            <person name="Nolan M."/>
            <person name="Ohm R."/>
            <person name="Pangilinan J."/>
            <person name="Park H.-J."/>
            <person name="Ramirez L."/>
            <person name="Alfaro M."/>
            <person name="Sun H."/>
            <person name="Tritt A."/>
            <person name="Yoshinaga Y."/>
            <person name="Zwiers L.-H."/>
            <person name="Turgeon B."/>
            <person name="Goodwin S."/>
            <person name="Spatafora J."/>
            <person name="Crous P."/>
            <person name="Grigoriev I."/>
        </authorList>
    </citation>
    <scope>NUCLEOTIDE SEQUENCE</scope>
    <source>
        <strain evidence="3">CBS 627.86</strain>
    </source>
</reference>
<name>A0A6A5YYJ8_9PLEO</name>
<dbReference type="PANTHER" id="PTHR33365:SF6">
    <property type="entry name" value="OXIDASE USTYA"/>
    <property type="match status" value="1"/>
</dbReference>
<dbReference type="Proteomes" id="UP000799770">
    <property type="component" value="Unassembled WGS sequence"/>
</dbReference>
<dbReference type="InterPro" id="IPR021765">
    <property type="entry name" value="UstYa-like"/>
</dbReference>
<evidence type="ECO:0000313" key="4">
    <source>
        <dbReference type="Proteomes" id="UP000799770"/>
    </source>
</evidence>
<dbReference type="PANTHER" id="PTHR33365">
    <property type="entry name" value="YALI0B05434P"/>
    <property type="match status" value="1"/>
</dbReference>
<sequence length="305" mass="34043">MWFEKKQQQEYHLVGQDEEKSNPIDSSTSSTSSSSHTISSILYLSTLLISLSLNIILLLRHTPPTCPPDLGKSTYTGNTFDTPVSFHSHNPYWDPNATLSSMNAAWDELNTNPMAIALSDSYVREKGLGRSSRFPWDTEKSVYYVKGIHDLHCLKLLRHAIVTKHYGNSSEGDVDGEGSSKDEGAGISMHHMLHCLDNLRQDIQCYADATPMPAPSIGHIGDLQTRQCRPWDRLIEWAVDGERNACHAFDDYREATNTLELFAHCPAGSVYEGVVGAYFGVHGHRDEYEVKEKEGMGGGTFDEVF</sequence>
<dbReference type="EMBL" id="ML977335">
    <property type="protein sequence ID" value="KAF2111171.1"/>
    <property type="molecule type" value="Genomic_DNA"/>
</dbReference>
<evidence type="ECO:0000256" key="1">
    <source>
        <dbReference type="ARBA" id="ARBA00035112"/>
    </source>
</evidence>
<dbReference type="GO" id="GO:0043386">
    <property type="term" value="P:mycotoxin biosynthetic process"/>
    <property type="evidence" value="ECO:0007669"/>
    <property type="project" value="InterPro"/>
</dbReference>
<evidence type="ECO:0000256" key="2">
    <source>
        <dbReference type="SAM" id="MobiDB-lite"/>
    </source>
</evidence>
<feature type="region of interest" description="Disordered" evidence="2">
    <location>
        <begin position="14"/>
        <end position="34"/>
    </location>
</feature>
<protein>
    <submittedName>
        <fullName evidence="3">Uncharacterized protein</fullName>
    </submittedName>
</protein>
<evidence type="ECO:0000313" key="3">
    <source>
        <dbReference type="EMBL" id="KAF2111171.1"/>
    </source>
</evidence>
<dbReference type="Pfam" id="PF11807">
    <property type="entry name" value="UstYa"/>
    <property type="match status" value="1"/>
</dbReference>
<proteinExistence type="inferred from homology"/>
<organism evidence="3 4">
    <name type="scientific">Lophiotrema nucula</name>
    <dbReference type="NCBI Taxonomy" id="690887"/>
    <lineage>
        <taxon>Eukaryota</taxon>
        <taxon>Fungi</taxon>
        <taxon>Dikarya</taxon>
        <taxon>Ascomycota</taxon>
        <taxon>Pezizomycotina</taxon>
        <taxon>Dothideomycetes</taxon>
        <taxon>Pleosporomycetidae</taxon>
        <taxon>Pleosporales</taxon>
        <taxon>Lophiotremataceae</taxon>
        <taxon>Lophiotrema</taxon>
    </lineage>
</organism>
<gene>
    <name evidence="3" type="ORF">BDV96DRAFT_614945</name>
</gene>
<keyword evidence="4" id="KW-1185">Reference proteome</keyword>
<dbReference type="AlphaFoldDB" id="A0A6A5YYJ8"/>
<comment type="similarity">
    <text evidence="1">Belongs to the ustYa family.</text>
</comment>
<accession>A0A6A5YYJ8</accession>